<feature type="compositionally biased region" description="Low complexity" evidence="2">
    <location>
        <begin position="151"/>
        <end position="172"/>
    </location>
</feature>
<dbReference type="Gene3D" id="2.40.50.40">
    <property type="match status" value="1"/>
</dbReference>
<dbReference type="SMART" id="SM00199">
    <property type="entry name" value="SCY"/>
    <property type="match status" value="1"/>
</dbReference>
<dbReference type="InterPro" id="IPR001089">
    <property type="entry name" value="Chemokine_CXC"/>
</dbReference>
<dbReference type="PRINTS" id="PR00436">
    <property type="entry name" value="INTERLEUKIN8"/>
</dbReference>
<reference evidence="4" key="1">
    <citation type="submission" date="2025-05" db="UniProtKB">
        <authorList>
            <consortium name="Ensembl"/>
        </authorList>
    </citation>
    <scope>IDENTIFICATION</scope>
</reference>
<dbReference type="GO" id="GO:0008009">
    <property type="term" value="F:chemokine activity"/>
    <property type="evidence" value="ECO:0007669"/>
    <property type="project" value="InterPro"/>
</dbReference>
<dbReference type="Ensembl" id="ENSSLUT00000026144.1">
    <property type="protein sequence ID" value="ENSSLUP00000025322.1"/>
    <property type="gene ID" value="ENSSLUG00000011532.1"/>
</dbReference>
<evidence type="ECO:0000313" key="4">
    <source>
        <dbReference type="Ensembl" id="ENSSLUP00000025349.1"/>
    </source>
</evidence>
<dbReference type="Ensembl" id="ENSSLUT00000026172.1">
    <property type="protein sequence ID" value="ENSSLUP00000025349.1"/>
    <property type="gene ID" value="ENSSLUG00000011532.1"/>
</dbReference>
<organism evidence="4 5">
    <name type="scientific">Sander lucioperca</name>
    <name type="common">Pike-perch</name>
    <name type="synonym">Perca lucioperca</name>
    <dbReference type="NCBI Taxonomy" id="283035"/>
    <lineage>
        <taxon>Eukaryota</taxon>
        <taxon>Metazoa</taxon>
        <taxon>Chordata</taxon>
        <taxon>Craniata</taxon>
        <taxon>Vertebrata</taxon>
        <taxon>Euteleostomi</taxon>
        <taxon>Actinopterygii</taxon>
        <taxon>Neopterygii</taxon>
        <taxon>Teleostei</taxon>
        <taxon>Neoteleostei</taxon>
        <taxon>Acanthomorphata</taxon>
        <taxon>Eupercaria</taxon>
        <taxon>Perciformes</taxon>
        <taxon>Percoidei</taxon>
        <taxon>Percidae</taxon>
        <taxon>Luciopercinae</taxon>
        <taxon>Sander</taxon>
    </lineage>
</organism>
<dbReference type="AlphaFoldDB" id="A0A8C9YFU4"/>
<dbReference type="InterPro" id="IPR001811">
    <property type="entry name" value="Chemokine_IL8-like_dom"/>
</dbReference>
<proteinExistence type="predicted"/>
<sequence length="172" mass="19145">MCLRRVFKTTLSLYLSQFSCQQTSLSLTLANLSSCTCHSSFLPSSSQGTRFFRPKRKPTMSSFMKVFLLLAVMVCMSEAQRGHQSDQCLCQRVYNGIGTKTDIKDIQIYPATTYCNKVEIVVTNNSGLRYCLNPKLKAVQKIMASIMKPKTSTTARPTETTSTPGSTNTARI</sequence>
<dbReference type="PRINTS" id="PR00437">
    <property type="entry name" value="SMALLCYTKCXC"/>
</dbReference>
<evidence type="ECO:0000259" key="3">
    <source>
        <dbReference type="SMART" id="SM00199"/>
    </source>
</evidence>
<evidence type="ECO:0000256" key="1">
    <source>
        <dbReference type="ARBA" id="ARBA00022514"/>
    </source>
</evidence>
<feature type="domain" description="Chemokine interleukin-8-like" evidence="3">
    <location>
        <begin position="85"/>
        <end position="146"/>
    </location>
</feature>
<name>A0A8C9YFU4_SANLU</name>
<dbReference type="GO" id="GO:0006955">
    <property type="term" value="P:immune response"/>
    <property type="evidence" value="ECO:0007669"/>
    <property type="project" value="InterPro"/>
</dbReference>
<dbReference type="InterPro" id="IPR036048">
    <property type="entry name" value="Interleukin_8-like_sf"/>
</dbReference>
<evidence type="ECO:0000256" key="2">
    <source>
        <dbReference type="SAM" id="MobiDB-lite"/>
    </source>
</evidence>
<dbReference type="SUPFAM" id="SSF54117">
    <property type="entry name" value="Interleukin 8-like chemokines"/>
    <property type="match status" value="1"/>
</dbReference>
<feature type="region of interest" description="Disordered" evidence="2">
    <location>
        <begin position="149"/>
        <end position="172"/>
    </location>
</feature>
<dbReference type="Proteomes" id="UP000694568">
    <property type="component" value="Unplaced"/>
</dbReference>
<dbReference type="GeneTree" id="ENSGT00410000028337"/>
<keyword evidence="1" id="KW-0202">Cytokine</keyword>
<evidence type="ECO:0000313" key="5">
    <source>
        <dbReference type="Proteomes" id="UP000694568"/>
    </source>
</evidence>
<keyword evidence="5" id="KW-1185">Reference proteome</keyword>
<dbReference type="Pfam" id="PF00048">
    <property type="entry name" value="IL8"/>
    <property type="match status" value="1"/>
</dbReference>
<accession>A0A8C9YFU4</accession>
<gene>
    <name evidence="4" type="primary">LOC116064354</name>
</gene>
<dbReference type="GO" id="GO:0005615">
    <property type="term" value="C:extracellular space"/>
    <property type="evidence" value="ECO:0007669"/>
    <property type="project" value="UniProtKB-KW"/>
</dbReference>
<protein>
    <submittedName>
        <fullName evidence="4">C-X-C motif chemokine 10-like</fullName>
    </submittedName>
</protein>